<evidence type="ECO:0000313" key="10">
    <source>
        <dbReference type="Proteomes" id="UP000037179"/>
    </source>
</evidence>
<dbReference type="GO" id="GO:0003700">
    <property type="term" value="F:DNA-binding transcription factor activity"/>
    <property type="evidence" value="ECO:0007669"/>
    <property type="project" value="InterPro"/>
</dbReference>
<dbReference type="SUPFAM" id="SSF46785">
    <property type="entry name" value="Winged helix' DNA-binding domain"/>
    <property type="match status" value="1"/>
</dbReference>
<dbReference type="Pfam" id="PF00126">
    <property type="entry name" value="HTH_1"/>
    <property type="match status" value="1"/>
</dbReference>
<feature type="region of interest" description="Disordered" evidence="6">
    <location>
        <begin position="292"/>
        <end position="326"/>
    </location>
</feature>
<dbReference type="Pfam" id="PF03466">
    <property type="entry name" value="LysR_substrate"/>
    <property type="match status" value="1"/>
</dbReference>
<keyword evidence="2" id="KW-0805">Transcription regulation</keyword>
<proteinExistence type="inferred from homology"/>
<dbReference type="InterPro" id="IPR000847">
    <property type="entry name" value="LysR_HTH_N"/>
</dbReference>
<dbReference type="Proteomes" id="UP000180166">
    <property type="component" value="Chromosome"/>
</dbReference>
<dbReference type="PRINTS" id="PR00039">
    <property type="entry name" value="HTHLYSR"/>
</dbReference>
<organism evidence="9 10">
    <name type="scientific">Nocardia seriolae</name>
    <dbReference type="NCBI Taxonomy" id="37332"/>
    <lineage>
        <taxon>Bacteria</taxon>
        <taxon>Bacillati</taxon>
        <taxon>Actinomycetota</taxon>
        <taxon>Actinomycetes</taxon>
        <taxon>Mycobacteriales</taxon>
        <taxon>Nocardiaceae</taxon>
        <taxon>Nocardia</taxon>
    </lineage>
</organism>
<feature type="domain" description="HTH lysR-type" evidence="7">
    <location>
        <begin position="1"/>
        <end position="58"/>
    </location>
</feature>
<keyword evidence="3" id="KW-0238">DNA-binding</keyword>
<dbReference type="GO" id="GO:0003677">
    <property type="term" value="F:DNA binding"/>
    <property type="evidence" value="ECO:0007669"/>
    <property type="project" value="UniProtKB-KW"/>
</dbReference>
<dbReference type="AlphaFoldDB" id="A0A0B8NI42"/>
<evidence type="ECO:0000256" key="4">
    <source>
        <dbReference type="ARBA" id="ARBA00023159"/>
    </source>
</evidence>
<reference evidence="9 10" key="2">
    <citation type="journal article" date="2016" name="Genome Announc.">
        <title>Draft Genome Sequence of Erythromycin- and Oxytetracycline-Sensitive Nocardia seriolae Strain U-1 (NBRC 110359).</title>
        <authorList>
            <person name="Imajoh M."/>
            <person name="Sukeda M."/>
            <person name="Shimizu M."/>
            <person name="Yamane J."/>
            <person name="Ohnishi K."/>
            <person name="Oshima S."/>
        </authorList>
    </citation>
    <scope>NUCLEOTIDE SEQUENCE [LARGE SCALE GENOMIC DNA]</scope>
    <source>
        <strain evidence="9 10">U-1</strain>
    </source>
</reference>
<keyword evidence="4" id="KW-0010">Activator</keyword>
<evidence type="ECO:0000259" key="7">
    <source>
        <dbReference type="PROSITE" id="PS50931"/>
    </source>
</evidence>
<evidence type="ECO:0000256" key="2">
    <source>
        <dbReference type="ARBA" id="ARBA00023015"/>
    </source>
</evidence>
<dbReference type="Gene3D" id="3.40.190.290">
    <property type="match status" value="1"/>
</dbReference>
<dbReference type="FunFam" id="1.10.10.10:FF:000001">
    <property type="entry name" value="LysR family transcriptional regulator"/>
    <property type="match status" value="1"/>
</dbReference>
<evidence type="ECO:0000256" key="5">
    <source>
        <dbReference type="ARBA" id="ARBA00023163"/>
    </source>
</evidence>
<dbReference type="CDD" id="cd08434">
    <property type="entry name" value="PBP2_GltC_like"/>
    <property type="match status" value="1"/>
</dbReference>
<reference evidence="8 11" key="3">
    <citation type="submission" date="2016-10" db="EMBL/GenBank/DDBJ databases">
        <title>Genome sequence of Nocardia seriolae strain EM150506, isolated from Anguila japonica.</title>
        <authorList>
            <person name="Han H.-J."/>
        </authorList>
    </citation>
    <scope>NUCLEOTIDE SEQUENCE [LARGE SCALE GENOMIC DNA]</scope>
    <source>
        <strain evidence="8 11">EM150506</strain>
    </source>
</reference>
<reference evidence="10" key="1">
    <citation type="submission" date="2015-07" db="EMBL/GenBank/DDBJ databases">
        <title>Nocardia seriolae U-1 whole genome shotgun sequence.</title>
        <authorList>
            <person name="Imajoh M."/>
            <person name="Fukumoto Y."/>
            <person name="Sukeda M."/>
            <person name="Yamane J."/>
            <person name="Yamasaki K."/>
            <person name="Shimizu M."/>
            <person name="Ohnishi K."/>
            <person name="Oshima S."/>
        </authorList>
    </citation>
    <scope>NUCLEOTIDE SEQUENCE [LARGE SCALE GENOMIC DNA]</scope>
    <source>
        <strain evidence="10">U-1</strain>
    </source>
</reference>
<dbReference type="GO" id="GO:0032993">
    <property type="term" value="C:protein-DNA complex"/>
    <property type="evidence" value="ECO:0007669"/>
    <property type="project" value="TreeGrafter"/>
</dbReference>
<dbReference type="OrthoDB" id="9803735at2"/>
<evidence type="ECO:0000313" key="11">
    <source>
        <dbReference type="Proteomes" id="UP000180166"/>
    </source>
</evidence>
<evidence type="ECO:0000313" key="9">
    <source>
        <dbReference type="EMBL" id="GAP29665.1"/>
    </source>
</evidence>
<keyword evidence="10" id="KW-1185">Reference proteome</keyword>
<dbReference type="InterPro" id="IPR005119">
    <property type="entry name" value="LysR_subst-bd"/>
</dbReference>
<dbReference type="RefSeq" id="WP_045438001.1">
    <property type="nucleotide sequence ID" value="NZ_AP017900.1"/>
</dbReference>
<name>A0A0B8NI42_9NOCA</name>
<keyword evidence="5" id="KW-0804">Transcription</keyword>
<dbReference type="InterPro" id="IPR036390">
    <property type="entry name" value="WH_DNA-bd_sf"/>
</dbReference>
<evidence type="ECO:0000313" key="8">
    <source>
        <dbReference type="EMBL" id="APA99694.1"/>
    </source>
</evidence>
<sequence>MLGADLEWFTTLAETENVSVAAERLHLAQPTLSRMLARLEKRLGVALFDRHGKRIRLNDYGRLYYEHARRARAELHAGEQAVADRVNPAKGVVRLSFLHSFGGGLVPQLIGEFRRGSGRIDFTLFQGAAEVITRQVLDGEADLALVSPRPGAPGLGWRRLLNQPVVLVVPADHRLAGQRQIRLAELADAEFIAMHPGFGMRRVFDELCAAAGIRPRIAFESSDLVTVCGLVAAGLGLGLAPLEEPMPPGVSAVPLADAGASRDVGLVWSATATPPEAVRRFRDFATEWADRRPVDPTARRAADSTRRAAESTTRRQADSAARRHAW</sequence>
<dbReference type="GeneID" id="93375623"/>
<protein>
    <submittedName>
        <fullName evidence="8">HTH-type transcriptional regulator YybE</fullName>
    </submittedName>
    <submittedName>
        <fullName evidence="9">LysR family transcriptional regulator</fullName>
    </submittedName>
</protein>
<gene>
    <name evidence="8" type="ORF">NS506_05648</name>
    <name evidence="9" type="ORF">NSK11_contig00061-0017</name>
</gene>
<dbReference type="EMBL" id="BBYQ01000061">
    <property type="protein sequence ID" value="GAP29665.1"/>
    <property type="molecule type" value="Genomic_DNA"/>
</dbReference>
<dbReference type="EMBL" id="CP017839">
    <property type="protein sequence ID" value="APA99694.1"/>
    <property type="molecule type" value="Genomic_DNA"/>
</dbReference>
<dbReference type="KEGG" id="nsr:NS506_05648"/>
<dbReference type="Gene3D" id="1.10.10.10">
    <property type="entry name" value="Winged helix-like DNA-binding domain superfamily/Winged helix DNA-binding domain"/>
    <property type="match status" value="1"/>
</dbReference>
<accession>A0A0B8NI42</accession>
<evidence type="ECO:0000256" key="1">
    <source>
        <dbReference type="ARBA" id="ARBA00009437"/>
    </source>
</evidence>
<dbReference type="InterPro" id="IPR036388">
    <property type="entry name" value="WH-like_DNA-bd_sf"/>
</dbReference>
<dbReference type="Proteomes" id="UP000037179">
    <property type="component" value="Unassembled WGS sequence"/>
</dbReference>
<dbReference type="PANTHER" id="PTHR30346:SF28">
    <property type="entry name" value="HTH-TYPE TRANSCRIPTIONAL REGULATOR CYNR"/>
    <property type="match status" value="1"/>
</dbReference>
<evidence type="ECO:0000256" key="6">
    <source>
        <dbReference type="SAM" id="MobiDB-lite"/>
    </source>
</evidence>
<comment type="similarity">
    <text evidence="1">Belongs to the LysR transcriptional regulatory family.</text>
</comment>
<dbReference type="PROSITE" id="PS50931">
    <property type="entry name" value="HTH_LYSR"/>
    <property type="match status" value="1"/>
</dbReference>
<evidence type="ECO:0000256" key="3">
    <source>
        <dbReference type="ARBA" id="ARBA00023125"/>
    </source>
</evidence>
<dbReference type="PANTHER" id="PTHR30346">
    <property type="entry name" value="TRANSCRIPTIONAL DUAL REGULATOR HCAR-RELATED"/>
    <property type="match status" value="1"/>
</dbReference>
<dbReference type="SUPFAM" id="SSF53850">
    <property type="entry name" value="Periplasmic binding protein-like II"/>
    <property type="match status" value="1"/>
</dbReference>